<dbReference type="PANTHER" id="PTHR11242">
    <property type="entry name" value="ARYL HYDROCARBON RECEPTOR INTERACTING PROTEIN RELATED"/>
    <property type="match status" value="1"/>
</dbReference>
<dbReference type="InterPro" id="IPR019734">
    <property type="entry name" value="TPR_rpt"/>
</dbReference>
<dbReference type="EMBL" id="CAUYUJ010001758">
    <property type="protein sequence ID" value="CAK0797469.1"/>
    <property type="molecule type" value="Genomic_DNA"/>
</dbReference>
<feature type="compositionally biased region" description="Acidic residues" evidence="3">
    <location>
        <begin position="26"/>
        <end position="40"/>
    </location>
</feature>
<dbReference type="InterPro" id="IPR011990">
    <property type="entry name" value="TPR-like_helical_dom_sf"/>
</dbReference>
<evidence type="ECO:0000313" key="4">
    <source>
        <dbReference type="EMBL" id="CAK0797469.1"/>
    </source>
</evidence>
<evidence type="ECO:0000256" key="2">
    <source>
        <dbReference type="ARBA" id="ARBA00022803"/>
    </source>
</evidence>
<dbReference type="SMART" id="SM00028">
    <property type="entry name" value="TPR"/>
    <property type="match status" value="2"/>
</dbReference>
<gene>
    <name evidence="4" type="ORF">PCOR1329_LOCUS6545</name>
</gene>
<dbReference type="Gene3D" id="1.25.40.10">
    <property type="entry name" value="Tetratricopeptide repeat domain"/>
    <property type="match status" value="1"/>
</dbReference>
<dbReference type="PANTHER" id="PTHR11242:SF0">
    <property type="entry name" value="TPR_REGION DOMAIN-CONTAINING PROTEIN"/>
    <property type="match status" value="1"/>
</dbReference>
<dbReference type="InterPro" id="IPR039663">
    <property type="entry name" value="AIP/AIPL1/TTC9"/>
</dbReference>
<keyword evidence="1" id="KW-0677">Repeat</keyword>
<evidence type="ECO:0000256" key="1">
    <source>
        <dbReference type="ARBA" id="ARBA00022737"/>
    </source>
</evidence>
<accession>A0ABN9PW12</accession>
<comment type="caution">
    <text evidence="4">The sequence shown here is derived from an EMBL/GenBank/DDBJ whole genome shotgun (WGS) entry which is preliminary data.</text>
</comment>
<keyword evidence="5" id="KW-1185">Reference proteome</keyword>
<feature type="region of interest" description="Disordered" evidence="3">
    <location>
        <begin position="1"/>
        <end position="43"/>
    </location>
</feature>
<proteinExistence type="predicted"/>
<reference evidence="4" key="1">
    <citation type="submission" date="2023-10" db="EMBL/GenBank/DDBJ databases">
        <authorList>
            <person name="Chen Y."/>
            <person name="Shah S."/>
            <person name="Dougan E. K."/>
            <person name="Thang M."/>
            <person name="Chan C."/>
        </authorList>
    </citation>
    <scope>NUCLEOTIDE SEQUENCE [LARGE SCALE GENOMIC DNA]</scope>
</reference>
<protein>
    <submittedName>
        <fullName evidence="4">Uncharacterized protein</fullName>
    </submittedName>
</protein>
<evidence type="ECO:0000313" key="5">
    <source>
        <dbReference type="Proteomes" id="UP001189429"/>
    </source>
</evidence>
<dbReference type="SUPFAM" id="SSF48452">
    <property type="entry name" value="TPR-like"/>
    <property type="match status" value="1"/>
</dbReference>
<evidence type="ECO:0000256" key="3">
    <source>
        <dbReference type="SAM" id="MobiDB-lite"/>
    </source>
</evidence>
<organism evidence="4 5">
    <name type="scientific">Prorocentrum cordatum</name>
    <dbReference type="NCBI Taxonomy" id="2364126"/>
    <lineage>
        <taxon>Eukaryota</taxon>
        <taxon>Sar</taxon>
        <taxon>Alveolata</taxon>
        <taxon>Dinophyceae</taxon>
        <taxon>Prorocentrales</taxon>
        <taxon>Prorocentraceae</taxon>
        <taxon>Prorocentrum</taxon>
    </lineage>
</organism>
<dbReference type="Proteomes" id="UP001189429">
    <property type="component" value="Unassembled WGS sequence"/>
</dbReference>
<sequence length="523" mass="54162">MSGAAGRAAGDLASPQAAPQPAGAVDWDEVFSSDTEDEADGAQRLQARVDRALALKQDGNALLQGGQVPEARAAYQQALALVWAPYRRPGSAQAAGAQASPGSAKALYRRGVAAARLGLLAGAEDDLRAAHRLAPSAEARRELDAVIQRRAAPGGQVGGPAVVAKGFLAGAPAADGDAARPPLDSAEPWWHSESDVGAGDEGREWASGEQVQATIEVNGYLAAISACRVRCASAAERDALSEQLALSRKLLLEAQAAVDTATVSAGEPAPALPAPLDLEELLGRMARGLEAFRPFWAQQERRPGEFDALRVCRRLAPRSFDVELVRMGDAAPATPEDFAGALFPPLGQPKDAAAAAWQRELFHRVFQKDASKYVAGAAWAVLRELLSRGAALQYRGRRVCDAGLAHGFYFASPAPEGPDAPEGGDGGEFDSVDASARADALVICAAADKRVVLQRSFMSLGVVHKWLLLAVEAQDAGAARPGPPEEVAADLCCGALGLLPEASPDCQGAGFGKLADAVGGCAA</sequence>
<keyword evidence="2" id="KW-0802">TPR repeat</keyword>
<name>A0ABN9PW12_9DINO</name>